<proteinExistence type="predicted"/>
<gene>
    <name evidence="1" type="ORF">GCHA_4129</name>
</gene>
<protein>
    <submittedName>
        <fullName evidence="1">Uncharacterized protein</fullName>
    </submittedName>
</protein>
<dbReference type="AlphaFoldDB" id="A0AAV3V6A8"/>
<evidence type="ECO:0000313" key="2">
    <source>
        <dbReference type="Proteomes" id="UP000006320"/>
    </source>
</evidence>
<reference evidence="1 2" key="1">
    <citation type="journal article" date="2017" name="Antonie Van Leeuwenhoek">
        <title>Rhizobium rhizosphaerae sp. nov., a novel species isolated from rice rhizosphere.</title>
        <authorList>
            <person name="Zhao J.J."/>
            <person name="Zhang J."/>
            <person name="Zhang R.J."/>
            <person name="Zhang C.W."/>
            <person name="Yin H.Q."/>
            <person name="Zhang X.X."/>
        </authorList>
    </citation>
    <scope>NUCLEOTIDE SEQUENCE [LARGE SCALE GENOMIC DNA]</scope>
    <source>
        <strain evidence="1 2">S18K6</strain>
    </source>
</reference>
<dbReference type="EMBL" id="BAEM01000053">
    <property type="protein sequence ID" value="GAC12055.1"/>
    <property type="molecule type" value="Genomic_DNA"/>
</dbReference>
<dbReference type="RefSeq" id="WP_007991381.1">
    <property type="nucleotide sequence ID" value="NZ_BAEM01000053.1"/>
</dbReference>
<dbReference type="Proteomes" id="UP000006320">
    <property type="component" value="Unassembled WGS sequence"/>
</dbReference>
<comment type="caution">
    <text evidence="1">The sequence shown here is derived from an EMBL/GenBank/DDBJ whole genome shotgun (WGS) entry which is preliminary data.</text>
</comment>
<organism evidence="1 2">
    <name type="scientific">Paraglaciecola chathamensis S18K6</name>
    <dbReference type="NCBI Taxonomy" id="1127672"/>
    <lineage>
        <taxon>Bacteria</taxon>
        <taxon>Pseudomonadati</taxon>
        <taxon>Pseudomonadota</taxon>
        <taxon>Gammaproteobacteria</taxon>
        <taxon>Alteromonadales</taxon>
        <taxon>Alteromonadaceae</taxon>
        <taxon>Paraglaciecola</taxon>
    </lineage>
</organism>
<name>A0AAV3V6A8_9ALTE</name>
<sequence length="101" mass="11022">MGLKNVYHIVSRGAVPLVAGIALSVFSTSSIHAQQMGNPLDFVNSQLAEQMKNQVRAMSDPDLIKAQAQLQRRYYEALIEAGFSKEEAFKIILATAQGKGN</sequence>
<evidence type="ECO:0000313" key="1">
    <source>
        <dbReference type="EMBL" id="GAC12055.1"/>
    </source>
</evidence>
<accession>A0AAV3V6A8</accession>